<organism evidence="3 4">
    <name type="scientific">Mycoplasmopsis agassizii</name>
    <dbReference type="NCBI Taxonomy" id="33922"/>
    <lineage>
        <taxon>Bacteria</taxon>
        <taxon>Bacillati</taxon>
        <taxon>Mycoplasmatota</taxon>
        <taxon>Mycoplasmoidales</taxon>
        <taxon>Metamycoplasmataceae</taxon>
        <taxon>Mycoplasmopsis</taxon>
    </lineage>
</organism>
<comment type="caution">
    <text evidence="3">The sequence shown here is derived from an EMBL/GenBank/DDBJ whole genome shotgun (WGS) entry which is preliminary data.</text>
</comment>
<feature type="transmembrane region" description="Helical" evidence="2">
    <location>
        <begin position="431"/>
        <end position="454"/>
    </location>
</feature>
<evidence type="ECO:0000313" key="3">
    <source>
        <dbReference type="EMBL" id="PAF55304.1"/>
    </source>
</evidence>
<evidence type="ECO:0000256" key="1">
    <source>
        <dbReference type="SAM" id="Coils"/>
    </source>
</evidence>
<sequence>MATEKIKFERWYCTLRENDGKNPDIKWKNIWTLKKANENPTGEFEHQKDAVEHFKKLNLNANLWFQKGGKFVRTIKSVKSAKGHDQILIDSDDSKEEQERAKKLLQERERKLREELKAQESTWEAEKSELEKRLKKEEKENSKLAKEIQNVNSHTSTLERRLIESEKALQEEKARRSLAENELDLQKQQTQELLLKSQEQPWILTQEVEVVKEKIVKVEDSLTTVLLNDEKEKVSELEEKLARERLSRMQAERQVEEIRQTQILDLSRLESEVQAHENTKSELEELRATREILIEHHEPQDHSSTTTIDDEQMQRLLRAEATLRELERRRAIKDRLDKSESLITVDDQTALIIIDEVEQEFPDDDEIIQRARHQKKIINERNYVRVDNTRELISNNELQQLKENSAKPEEVVLAKPDEGNQKLWGLKTKTWYLLAKTFFLLSLIALLIVLAIGLSTGFLA</sequence>
<dbReference type="Proteomes" id="UP000217033">
    <property type="component" value="Unassembled WGS sequence"/>
</dbReference>
<proteinExistence type="predicted"/>
<keyword evidence="4" id="KW-1185">Reference proteome</keyword>
<evidence type="ECO:0000313" key="4">
    <source>
        <dbReference type="Proteomes" id="UP000217033"/>
    </source>
</evidence>
<keyword evidence="2" id="KW-0472">Membrane</keyword>
<feature type="coiled-coil region" evidence="1">
    <location>
        <begin position="227"/>
        <end position="336"/>
    </location>
</feature>
<gene>
    <name evidence="3" type="ORF">CJF60_01275</name>
</gene>
<dbReference type="EMBL" id="NQMN01000001">
    <property type="protein sequence ID" value="PAF55304.1"/>
    <property type="molecule type" value="Genomic_DNA"/>
</dbReference>
<feature type="coiled-coil region" evidence="1">
    <location>
        <begin position="91"/>
        <end position="189"/>
    </location>
</feature>
<keyword evidence="2" id="KW-1133">Transmembrane helix</keyword>
<name>A0ABX4H5Y2_9BACT</name>
<reference evidence="3" key="1">
    <citation type="submission" date="2017-08" db="EMBL/GenBank/DDBJ databases">
        <authorList>
            <person name="Alvarez-Ponce D."/>
            <person name="Weitzman C.L."/>
            <person name="Tillett R.L."/>
            <person name="Sandmeier F.C."/>
            <person name="Tracy C.R."/>
        </authorList>
    </citation>
    <scope>NUCLEOTIDE SEQUENCE [LARGE SCALE GENOMIC DNA]</scope>
    <source>
        <strain evidence="3">PS6</strain>
    </source>
</reference>
<keyword evidence="1" id="KW-0175">Coiled coil</keyword>
<keyword evidence="2" id="KW-0812">Transmembrane</keyword>
<accession>A0ABX4H5Y2</accession>
<dbReference type="RefSeq" id="WP_084231866.1">
    <property type="nucleotide sequence ID" value="NZ_FWXE01000001.1"/>
</dbReference>
<evidence type="ECO:0000256" key="2">
    <source>
        <dbReference type="SAM" id="Phobius"/>
    </source>
</evidence>
<protein>
    <submittedName>
        <fullName evidence="3">Uncharacterized protein</fullName>
    </submittedName>
</protein>